<dbReference type="AlphaFoldDB" id="A0A1G5RZI9"/>
<name>A0A1G5RZI9_PSEXY</name>
<dbReference type="Proteomes" id="UP000199428">
    <property type="component" value="Unassembled WGS sequence"/>
</dbReference>
<protein>
    <submittedName>
        <fullName evidence="2">Uncharacterized protein</fullName>
    </submittedName>
</protein>
<evidence type="ECO:0000313" key="3">
    <source>
        <dbReference type="Proteomes" id="UP000199428"/>
    </source>
</evidence>
<dbReference type="EMBL" id="FMWK01000009">
    <property type="protein sequence ID" value="SCZ79524.1"/>
    <property type="molecule type" value="Genomic_DNA"/>
</dbReference>
<organism evidence="2 3">
    <name type="scientific">Pseudobutyrivibrio xylanivorans</name>
    <dbReference type="NCBI Taxonomy" id="185007"/>
    <lineage>
        <taxon>Bacteria</taxon>
        <taxon>Bacillati</taxon>
        <taxon>Bacillota</taxon>
        <taxon>Clostridia</taxon>
        <taxon>Lachnospirales</taxon>
        <taxon>Lachnospiraceae</taxon>
        <taxon>Pseudobutyrivibrio</taxon>
    </lineage>
</organism>
<feature type="transmembrane region" description="Helical" evidence="1">
    <location>
        <begin position="9"/>
        <end position="26"/>
    </location>
</feature>
<dbReference type="RefSeq" id="WP_028247995.1">
    <property type="nucleotide sequence ID" value="NZ_FMWK01000009.1"/>
</dbReference>
<proteinExistence type="predicted"/>
<keyword evidence="1" id="KW-0812">Transmembrane</keyword>
<keyword evidence="1" id="KW-0472">Membrane</keyword>
<gene>
    <name evidence="2" type="ORF">SAMN02910350_01819</name>
</gene>
<reference evidence="2 3" key="1">
    <citation type="submission" date="2016-10" db="EMBL/GenBank/DDBJ databases">
        <authorList>
            <person name="de Groot N.N."/>
        </authorList>
    </citation>
    <scope>NUCLEOTIDE SEQUENCE [LARGE SCALE GENOMIC DNA]</scope>
    <source>
        <strain evidence="2 3">DSM 10317</strain>
    </source>
</reference>
<sequence length="85" mass="10229">MKNRESLKTVGYIVLICLSFFIATRYCLADYKFLTICWIVIGLRNVYDLVRRIKASKKEDYERISDDNHTDDIHFIKNIFPWIHK</sequence>
<accession>A0A1G5RZI9</accession>
<keyword evidence="1" id="KW-1133">Transmembrane helix</keyword>
<evidence type="ECO:0000256" key="1">
    <source>
        <dbReference type="SAM" id="Phobius"/>
    </source>
</evidence>
<evidence type="ECO:0000313" key="2">
    <source>
        <dbReference type="EMBL" id="SCZ79524.1"/>
    </source>
</evidence>